<dbReference type="GO" id="GO:0030246">
    <property type="term" value="F:carbohydrate binding"/>
    <property type="evidence" value="ECO:0007669"/>
    <property type="project" value="InterPro"/>
</dbReference>
<proteinExistence type="predicted"/>
<sequence>MKKIQKHCRNRRNCRFVLKSSFFDEDSCPGTAKYLQISYKCKPTMFDDQSFCEGSAMQVSCKENRRLAVHSAQYGHTVNGQALHCTPFTPVDRGNLLTFSYCVVDVMDRVLPRCHAKSSCTLSVNDQYFPNSCPKGIQKYLTLIYMCVNEEIYTEAALNGRLEVMEKIKVQEPQIESNEEIANDDSRNYISNPELSWNEDYNLRQQKQLHLNHQEITRLSSRKETIVEDENFVNDPESNPAIIYSMKTASEYIKANKERVILYAALGLSTGLVLLLAACVLVQCHNKRKNSEKDPPPPSSTTEYDSLLCDKTQGSPRFSICINPDSHNCFDMGDLTHNGKSFMRFAQLTPPRIPQSLHCSS</sequence>
<dbReference type="InterPro" id="IPR000922">
    <property type="entry name" value="Lectin_gal-bd_dom"/>
</dbReference>
<dbReference type="PROSITE" id="PS50228">
    <property type="entry name" value="SUEL_LECTIN"/>
    <property type="match status" value="2"/>
</dbReference>
<keyword evidence="3" id="KW-1185">Reference proteome</keyword>
<accession>A0A0N5AQG6</accession>
<evidence type="ECO:0000313" key="3">
    <source>
        <dbReference type="Proteomes" id="UP000046393"/>
    </source>
</evidence>
<dbReference type="Gene3D" id="2.60.120.740">
    <property type="match status" value="2"/>
</dbReference>
<keyword evidence="1" id="KW-0472">Membrane</keyword>
<protein>
    <submittedName>
        <fullName evidence="4">SUEL-type lectin domain-containing protein</fullName>
    </submittedName>
</protein>
<evidence type="ECO:0000259" key="2">
    <source>
        <dbReference type="PROSITE" id="PS50228"/>
    </source>
</evidence>
<evidence type="ECO:0000256" key="1">
    <source>
        <dbReference type="SAM" id="Phobius"/>
    </source>
</evidence>
<dbReference type="Pfam" id="PF02140">
    <property type="entry name" value="SUEL_Lectin"/>
    <property type="match status" value="2"/>
</dbReference>
<evidence type="ECO:0000313" key="4">
    <source>
        <dbReference type="WBParaSite" id="SMUV_0000693001-mRNA-1"/>
    </source>
</evidence>
<dbReference type="WBParaSite" id="SMUV_0000693001-mRNA-1">
    <property type="protein sequence ID" value="SMUV_0000693001-mRNA-1"/>
    <property type="gene ID" value="SMUV_0000693001"/>
</dbReference>
<dbReference type="STRING" id="451379.A0A0N5AQG6"/>
<feature type="domain" description="SUEL-type lectin" evidence="2">
    <location>
        <begin position="1"/>
        <end position="42"/>
    </location>
</feature>
<dbReference type="Proteomes" id="UP000046393">
    <property type="component" value="Unplaced"/>
</dbReference>
<dbReference type="CDD" id="cd22829">
    <property type="entry name" value="Gal_Rha_Lectin_EVA1_EVA1C_rpt2"/>
    <property type="match status" value="1"/>
</dbReference>
<keyword evidence="1" id="KW-1133">Transmembrane helix</keyword>
<dbReference type="AlphaFoldDB" id="A0A0N5AQG6"/>
<reference evidence="4" key="1">
    <citation type="submission" date="2017-02" db="UniProtKB">
        <authorList>
            <consortium name="WormBaseParasite"/>
        </authorList>
    </citation>
    <scope>IDENTIFICATION</scope>
</reference>
<name>A0A0N5AQG6_9BILA</name>
<organism evidence="3 4">
    <name type="scientific">Syphacia muris</name>
    <dbReference type="NCBI Taxonomy" id="451379"/>
    <lineage>
        <taxon>Eukaryota</taxon>
        <taxon>Metazoa</taxon>
        <taxon>Ecdysozoa</taxon>
        <taxon>Nematoda</taxon>
        <taxon>Chromadorea</taxon>
        <taxon>Rhabditida</taxon>
        <taxon>Spirurina</taxon>
        <taxon>Oxyuridomorpha</taxon>
        <taxon>Oxyuroidea</taxon>
        <taxon>Oxyuridae</taxon>
        <taxon>Syphacia</taxon>
    </lineage>
</organism>
<keyword evidence="1" id="KW-0812">Transmembrane</keyword>
<feature type="domain" description="SUEL-type lectin" evidence="2">
    <location>
        <begin position="51"/>
        <end position="148"/>
    </location>
</feature>
<dbReference type="PANTHER" id="PTHR46780">
    <property type="entry name" value="PROTEIN EVA-1"/>
    <property type="match status" value="1"/>
</dbReference>
<dbReference type="InterPro" id="IPR043159">
    <property type="entry name" value="Lectin_gal-bd_sf"/>
</dbReference>
<feature type="transmembrane region" description="Helical" evidence="1">
    <location>
        <begin position="260"/>
        <end position="283"/>
    </location>
</feature>